<feature type="non-terminal residue" evidence="3">
    <location>
        <position position="1"/>
    </location>
</feature>
<sequence>LQNSEEFTIAIRIPGWTQNRPVPSDLYSYLNEINTSINLEVNGEPVNITQKKGFVHIYRKWGDGDTIEFEMTMPIRRVVAHEKVKNNNGRIALERGPIVYCVEWPDNNVENIFNLFLDDNAELSSTFRENLLNGIVTITGSINFLQKSKNDNQIQKDETEFLAIPYYAWANRGKGDMTIWMLRDLKAFGK</sequence>
<dbReference type="PANTHER" id="PTHR43465:SF2">
    <property type="entry name" value="DUF1680 DOMAIN PROTEIN (AFU_ORTHOLOGUE AFUA_1G08910)"/>
    <property type="match status" value="1"/>
</dbReference>
<comment type="caution">
    <text evidence="3">The sequence shown here is derived from an EMBL/GenBank/DDBJ whole genome shotgun (WGS) entry which is preliminary data.</text>
</comment>
<protein>
    <recommendedName>
        <fullName evidence="4">Glycoside hydrolase family 127 protein</fullName>
    </recommendedName>
</protein>
<reference evidence="3" key="1">
    <citation type="journal article" date="2014" name="Front. Microbiol.">
        <title>High frequency of phylogenetically diverse reductive dehalogenase-homologous genes in deep subseafloor sedimentary metagenomes.</title>
        <authorList>
            <person name="Kawai M."/>
            <person name="Futagami T."/>
            <person name="Toyoda A."/>
            <person name="Takaki Y."/>
            <person name="Nishi S."/>
            <person name="Hori S."/>
            <person name="Arai W."/>
            <person name="Tsubouchi T."/>
            <person name="Morono Y."/>
            <person name="Uchiyama I."/>
            <person name="Ito T."/>
            <person name="Fujiyama A."/>
            <person name="Inagaki F."/>
            <person name="Takami H."/>
        </authorList>
    </citation>
    <scope>NUCLEOTIDE SEQUENCE</scope>
    <source>
        <strain evidence="3">Expedition CK06-06</strain>
    </source>
</reference>
<dbReference type="AlphaFoldDB" id="X1UIF2"/>
<evidence type="ECO:0000259" key="2">
    <source>
        <dbReference type="Pfam" id="PF20737"/>
    </source>
</evidence>
<feature type="domain" description="Non-reducing end beta-L-arabinofuranosidase-like GH127 middle" evidence="1">
    <location>
        <begin position="2"/>
        <end position="73"/>
    </location>
</feature>
<evidence type="ECO:0000313" key="3">
    <source>
        <dbReference type="EMBL" id="GAJ17233.1"/>
    </source>
</evidence>
<dbReference type="InterPro" id="IPR049049">
    <property type="entry name" value="Beta-AFase-like_GH127_C"/>
</dbReference>
<accession>X1UIF2</accession>
<dbReference type="PANTHER" id="PTHR43465">
    <property type="entry name" value="DUF1680 DOMAIN PROTEIN (AFU_ORTHOLOGUE AFUA_1G08910)"/>
    <property type="match status" value="1"/>
</dbReference>
<feature type="non-terminal residue" evidence="3">
    <location>
        <position position="190"/>
    </location>
</feature>
<dbReference type="Pfam" id="PF20737">
    <property type="entry name" value="Glyco_hydro127C"/>
    <property type="match status" value="1"/>
</dbReference>
<proteinExistence type="predicted"/>
<evidence type="ECO:0008006" key="4">
    <source>
        <dbReference type="Google" id="ProtNLM"/>
    </source>
</evidence>
<evidence type="ECO:0000259" key="1">
    <source>
        <dbReference type="Pfam" id="PF20736"/>
    </source>
</evidence>
<gene>
    <name evidence="3" type="ORF">S12H4_58068</name>
</gene>
<dbReference type="InterPro" id="IPR049046">
    <property type="entry name" value="Beta-AFase-like_GH127_middle"/>
</dbReference>
<dbReference type="InterPro" id="IPR049174">
    <property type="entry name" value="Beta-AFase-like"/>
</dbReference>
<organism evidence="3">
    <name type="scientific">marine sediment metagenome</name>
    <dbReference type="NCBI Taxonomy" id="412755"/>
    <lineage>
        <taxon>unclassified sequences</taxon>
        <taxon>metagenomes</taxon>
        <taxon>ecological metagenomes</taxon>
    </lineage>
</organism>
<dbReference type="EMBL" id="BARW01037660">
    <property type="protein sequence ID" value="GAJ17233.1"/>
    <property type="molecule type" value="Genomic_DNA"/>
</dbReference>
<name>X1UIF2_9ZZZZ</name>
<dbReference type="Pfam" id="PF20736">
    <property type="entry name" value="Glyco_hydro127M"/>
    <property type="match status" value="1"/>
</dbReference>
<feature type="domain" description="Non-reducing end beta-L-arabinofuranosidase-like GH127 C-terminal" evidence="2">
    <location>
        <begin position="75"/>
        <end position="181"/>
    </location>
</feature>